<gene>
    <name evidence="1" type="ORF">HMPREF0872_06025</name>
</gene>
<dbReference type="RefSeq" id="WP_038152747.1">
    <property type="nucleotide sequence ID" value="NZ_JRNT01000018.1"/>
</dbReference>
<dbReference type="AlphaFoldDB" id="A0A096AJL3"/>
<keyword evidence="2" id="KW-1185">Reference proteome</keyword>
<evidence type="ECO:0000313" key="1">
    <source>
        <dbReference type="EMBL" id="KGF47055.1"/>
    </source>
</evidence>
<accession>A0A096AJL3</accession>
<dbReference type="Proteomes" id="UP000029628">
    <property type="component" value="Unassembled WGS sequence"/>
</dbReference>
<protein>
    <recommendedName>
        <fullName evidence="3">CopG family transcriptional regulator</fullName>
    </recommendedName>
</protein>
<dbReference type="EMBL" id="JRNT01000018">
    <property type="protein sequence ID" value="KGF47055.1"/>
    <property type="molecule type" value="Genomic_DNA"/>
</dbReference>
<evidence type="ECO:0008006" key="3">
    <source>
        <dbReference type="Google" id="ProtNLM"/>
    </source>
</evidence>
<name>A0A096AJL3_9FIRM</name>
<organism evidence="1 2">
    <name type="scientific">Veillonella montpellierensis DNF00314</name>
    <dbReference type="NCBI Taxonomy" id="1401067"/>
    <lineage>
        <taxon>Bacteria</taxon>
        <taxon>Bacillati</taxon>
        <taxon>Bacillota</taxon>
        <taxon>Negativicutes</taxon>
        <taxon>Veillonellales</taxon>
        <taxon>Veillonellaceae</taxon>
        <taxon>Veillonella</taxon>
    </lineage>
</organism>
<evidence type="ECO:0000313" key="2">
    <source>
        <dbReference type="Proteomes" id="UP000029628"/>
    </source>
</evidence>
<sequence length="98" mass="11438">MTQSQSSESIKIYCTSQLKKQIKNIAALETKSISTYITDVLKKHFNQSIKTRQDELTTLKRDMDRIELLTLSLFKDLYLPLGKEENFEEICASVYRKD</sequence>
<comment type="caution">
    <text evidence="1">The sequence shown here is derived from an EMBL/GenBank/DDBJ whole genome shotgun (WGS) entry which is preliminary data.</text>
</comment>
<proteinExistence type="predicted"/>
<reference evidence="1 2" key="1">
    <citation type="submission" date="2014-07" db="EMBL/GenBank/DDBJ databases">
        <authorList>
            <person name="McCorrison J."/>
            <person name="Sanka R."/>
            <person name="Torralba M."/>
            <person name="Gillis M."/>
            <person name="Haft D.H."/>
            <person name="Methe B."/>
            <person name="Sutton G."/>
            <person name="Nelson K.E."/>
        </authorList>
    </citation>
    <scope>NUCLEOTIDE SEQUENCE [LARGE SCALE GENOMIC DNA]</scope>
    <source>
        <strain evidence="1 2">DNF00314</strain>
    </source>
</reference>